<dbReference type="PANTHER" id="PTHR43124">
    <property type="entry name" value="PURINE EFFLUX PUMP PBUE"/>
    <property type="match status" value="1"/>
</dbReference>
<dbReference type="InterPro" id="IPR020846">
    <property type="entry name" value="MFS_dom"/>
</dbReference>
<dbReference type="Proteomes" id="UP000215509">
    <property type="component" value="Unassembled WGS sequence"/>
</dbReference>
<comment type="subcellular location">
    <subcellularLocation>
        <location evidence="1">Cell membrane</location>
        <topology evidence="1">Multi-pass membrane protein</topology>
    </subcellularLocation>
</comment>
<dbReference type="CDD" id="cd17474">
    <property type="entry name" value="MFS_YfmO_like"/>
    <property type="match status" value="1"/>
</dbReference>
<feature type="transmembrane region" description="Helical" evidence="7">
    <location>
        <begin position="134"/>
        <end position="152"/>
    </location>
</feature>
<dbReference type="EMBL" id="NMQW01000015">
    <property type="protein sequence ID" value="OXM86306.1"/>
    <property type="molecule type" value="Genomic_DNA"/>
</dbReference>
<evidence type="ECO:0000313" key="9">
    <source>
        <dbReference type="EMBL" id="OXM86306.1"/>
    </source>
</evidence>
<evidence type="ECO:0000256" key="3">
    <source>
        <dbReference type="ARBA" id="ARBA00022475"/>
    </source>
</evidence>
<protein>
    <submittedName>
        <fullName evidence="9">MFS transporter</fullName>
    </submittedName>
</protein>
<dbReference type="InterPro" id="IPR001958">
    <property type="entry name" value="Tet-R_TetA/multi-R_MdtG-like"/>
</dbReference>
<feature type="domain" description="Major facilitator superfamily (MFS) profile" evidence="8">
    <location>
        <begin position="6"/>
        <end position="392"/>
    </location>
</feature>
<dbReference type="SUPFAM" id="SSF103473">
    <property type="entry name" value="MFS general substrate transporter"/>
    <property type="match status" value="1"/>
</dbReference>
<evidence type="ECO:0000256" key="7">
    <source>
        <dbReference type="SAM" id="Phobius"/>
    </source>
</evidence>
<comment type="caution">
    <text evidence="9">The sequence shown here is derived from an EMBL/GenBank/DDBJ whole genome shotgun (WGS) entry which is preliminary data.</text>
</comment>
<dbReference type="AlphaFoldDB" id="A0A229URZ7"/>
<keyword evidence="4 7" id="KW-0812">Transmembrane</keyword>
<organism evidence="9 10">
    <name type="scientific">Paenibacillus rigui</name>
    <dbReference type="NCBI Taxonomy" id="554312"/>
    <lineage>
        <taxon>Bacteria</taxon>
        <taxon>Bacillati</taxon>
        <taxon>Bacillota</taxon>
        <taxon>Bacilli</taxon>
        <taxon>Bacillales</taxon>
        <taxon>Paenibacillaceae</taxon>
        <taxon>Paenibacillus</taxon>
    </lineage>
</organism>
<keyword evidence="2" id="KW-0813">Transport</keyword>
<accession>A0A229URZ7</accession>
<dbReference type="PANTHER" id="PTHR43124:SF3">
    <property type="entry name" value="CHLORAMPHENICOL EFFLUX PUMP RV0191"/>
    <property type="match status" value="1"/>
</dbReference>
<dbReference type="InterPro" id="IPR036259">
    <property type="entry name" value="MFS_trans_sf"/>
</dbReference>
<evidence type="ECO:0000256" key="2">
    <source>
        <dbReference type="ARBA" id="ARBA00022448"/>
    </source>
</evidence>
<reference evidence="9 10" key="1">
    <citation type="submission" date="2017-07" db="EMBL/GenBank/DDBJ databases">
        <title>Genome sequencing and assembly of Paenibacillus rigui.</title>
        <authorList>
            <person name="Mayilraj S."/>
        </authorList>
    </citation>
    <scope>NUCLEOTIDE SEQUENCE [LARGE SCALE GENOMIC DNA]</scope>
    <source>
        <strain evidence="9 10">JCM 16352</strain>
    </source>
</reference>
<feature type="transmembrane region" description="Helical" evidence="7">
    <location>
        <begin position="338"/>
        <end position="356"/>
    </location>
</feature>
<feature type="transmembrane region" description="Helical" evidence="7">
    <location>
        <begin position="158"/>
        <end position="180"/>
    </location>
</feature>
<dbReference type="OrthoDB" id="9816041at2"/>
<feature type="transmembrane region" description="Helical" evidence="7">
    <location>
        <begin position="362"/>
        <end position="382"/>
    </location>
</feature>
<dbReference type="PROSITE" id="PS50850">
    <property type="entry name" value="MFS"/>
    <property type="match status" value="1"/>
</dbReference>
<evidence type="ECO:0000313" key="10">
    <source>
        <dbReference type="Proteomes" id="UP000215509"/>
    </source>
</evidence>
<proteinExistence type="predicted"/>
<evidence type="ECO:0000256" key="5">
    <source>
        <dbReference type="ARBA" id="ARBA00022989"/>
    </source>
</evidence>
<dbReference type="Gene3D" id="1.20.1720.10">
    <property type="entry name" value="Multidrug resistance protein D"/>
    <property type="match status" value="2"/>
</dbReference>
<keyword evidence="3" id="KW-1003">Cell membrane</keyword>
<feature type="transmembrane region" description="Helical" evidence="7">
    <location>
        <begin position="40"/>
        <end position="60"/>
    </location>
</feature>
<evidence type="ECO:0000256" key="6">
    <source>
        <dbReference type="ARBA" id="ARBA00023136"/>
    </source>
</evidence>
<dbReference type="Pfam" id="PF07690">
    <property type="entry name" value="MFS_1"/>
    <property type="match status" value="1"/>
</dbReference>
<feature type="transmembrane region" description="Helical" evidence="7">
    <location>
        <begin position="100"/>
        <end position="122"/>
    </location>
</feature>
<dbReference type="GO" id="GO:0022857">
    <property type="term" value="F:transmembrane transporter activity"/>
    <property type="evidence" value="ECO:0007669"/>
    <property type="project" value="InterPro"/>
</dbReference>
<feature type="transmembrane region" description="Helical" evidence="7">
    <location>
        <begin position="298"/>
        <end position="326"/>
    </location>
</feature>
<evidence type="ECO:0000256" key="4">
    <source>
        <dbReference type="ARBA" id="ARBA00022692"/>
    </source>
</evidence>
<keyword evidence="6 7" id="KW-0472">Membrane</keyword>
<dbReference type="GO" id="GO:0005886">
    <property type="term" value="C:plasma membrane"/>
    <property type="evidence" value="ECO:0007669"/>
    <property type="project" value="UniProtKB-SubCell"/>
</dbReference>
<keyword evidence="10" id="KW-1185">Reference proteome</keyword>
<dbReference type="InterPro" id="IPR011701">
    <property type="entry name" value="MFS"/>
</dbReference>
<dbReference type="PRINTS" id="PR01035">
    <property type="entry name" value="TCRTETA"/>
</dbReference>
<gene>
    <name evidence="9" type="ORF">CF651_10245</name>
</gene>
<feature type="transmembrane region" description="Helical" evidence="7">
    <location>
        <begin position="72"/>
        <end position="94"/>
    </location>
</feature>
<feature type="transmembrane region" description="Helical" evidence="7">
    <location>
        <begin position="273"/>
        <end position="292"/>
    </location>
</feature>
<feature type="transmembrane region" description="Helical" evidence="7">
    <location>
        <begin position="210"/>
        <end position="229"/>
    </location>
</feature>
<evidence type="ECO:0000256" key="1">
    <source>
        <dbReference type="ARBA" id="ARBA00004651"/>
    </source>
</evidence>
<sequence>MKLRFILYLIGFSAFVGSLGQNLYSPLLGQVEQHLHTTGYMVNLSVSLFTMALAVMQIVFGPLADRKGRRKILLPALIVYAAASLGCAFAPSVWQLLCFRLLQGISSAVIPVVAAAVIGDLFQGKDRAKGMGTYQLVLMLAPAIGPLIGGIIGQHYGYQGAFIFLAVLVLAVWAVSAAVLPETKPEHSGQRRFSLTNFSVIAKHPISGTILLYGFVQCFAYFVFLVFLPQMLSQLYHFMPAQTGVVLLSLSGCSITSIKLGTWIQNYFGNRRALFYSFLLHALTVILFAFTAMSSLSFLILAVCLFGFAMGLTMSMPSVILTELFSEERATAIGVYNLVRYLGMALGPMLGSVLYAHGSFTLLFLTSGILFLTAVLVGKGWMGSFAMAAPKKVEG</sequence>
<keyword evidence="5 7" id="KW-1133">Transmembrane helix</keyword>
<dbReference type="InterPro" id="IPR050189">
    <property type="entry name" value="MFS_Efflux_Transporters"/>
</dbReference>
<name>A0A229URZ7_9BACL</name>
<evidence type="ECO:0000259" key="8">
    <source>
        <dbReference type="PROSITE" id="PS50850"/>
    </source>
</evidence>
<dbReference type="RefSeq" id="WP_094014764.1">
    <property type="nucleotide sequence ID" value="NZ_NMQW01000015.1"/>
</dbReference>
<feature type="transmembrane region" description="Helical" evidence="7">
    <location>
        <begin position="241"/>
        <end position="261"/>
    </location>
</feature>